<dbReference type="InterPro" id="IPR028889">
    <property type="entry name" value="USP"/>
</dbReference>
<dbReference type="InterPro" id="IPR050185">
    <property type="entry name" value="Ub_carboxyl-term_hydrolase"/>
</dbReference>
<keyword evidence="7" id="KW-0479">Metal-binding</keyword>
<sequence>MAEGGGPESGGAADSDSEPVAAQMPTPSTESQKQTIGSLLKTTLRKGDEWYLIDSRWFKQWKKYVGFDSWDMYNVGERSLYPGPIDSSGLFSDQETQALKEHLIDELDYVLVPTEAWNKLVSWYGCLEGQRPIVRKVVEHGMFVKHCKVEVYLLELNLCENDNMDNVVTRHFSKADTIDTIEKEMRTLFNIPSEKETRLWNKYMSNTYEQLNKPDSTVQDAGLFQGQVESSTTPSRNFTTSPKLSSNSSASISSTVTNGDSSCSPGYTLNNSTSSGNRLGGYNLYSSSYNYRESQSQPGLCGLSNLGNTCFMNSALQCLSNASPLTEYFLNDQYEAEINRENPLGMRGEIAEAYADLVKQMWLSRSSYVAPRTFKTQVGRFAPQFSGYQQQDSQELLAFLLDGLHEDLNRVKKKPYLALRDAEGRPDEIVAKEAWTNHRLRNDSIIVDIFHGLFKSTLVCPECSKVSVTFDPFCYLTLPLPMKKDRTMEVFLVRSDPQSRPTQLTNGYRVVVPKLGTVTDLCSALSKLCGIPPENMVVADVYNHRFHKIYRRDDGLNQIMEKDDIFVYEVQEEDSERMNLPVYFRERHSKHAGSSTSTMLFGQPLLITVPRHNLIADVLYDKILERIGRYPSEYCFSLMVVVSGEEEAMDHQVSPEPENGQSEEEEEETSDLENGSKGDGAKQCSSPAKLFTFSIVNSYGTANISPLPCDGNVLKLNRQSHSTVAIDWDTESKKLCYDEQEAEAYEKHESMLQPQKKKATVALRECIELFTTMETLGEHDPWYCPTCKKHQQATKKFDLWSLPRILVVHLKRFSYNRCWRDKLDTVVDFPIRDLNMSEFVCDPKAGPYTYDLIAVSNHYGGMGGGHYTAYGKNKVDGKWYYFDDSSVSSASEDQIVTKAAYVLFYQRRDEEAPSKPQPSASLGGAPEAADDHMDTN</sequence>
<evidence type="ECO:0000256" key="16">
    <source>
        <dbReference type="ARBA" id="ARBA00045453"/>
    </source>
</evidence>
<feature type="domain" description="DUSP" evidence="21">
    <location>
        <begin position="27"/>
        <end position="138"/>
    </location>
</feature>
<accession>A0A4W6F586</accession>
<dbReference type="GO" id="GO:0046872">
    <property type="term" value="F:metal ion binding"/>
    <property type="evidence" value="ECO:0007669"/>
    <property type="project" value="UniProtKB-KW"/>
</dbReference>
<keyword evidence="5" id="KW-0597">Phosphoprotein</keyword>
<dbReference type="InterPro" id="IPR018200">
    <property type="entry name" value="USP_CS"/>
</dbReference>
<keyword evidence="13" id="KW-0832">Ubl conjugation</keyword>
<feature type="compositionally biased region" description="Polar residues" evidence="19">
    <location>
        <begin position="228"/>
        <end position="238"/>
    </location>
</feature>
<dbReference type="InterPro" id="IPR029346">
    <property type="entry name" value="USP_C"/>
</dbReference>
<comment type="similarity">
    <text evidence="15">Belongs to the peptidase C19 family. USP4 subfamily.</text>
</comment>
<keyword evidence="10 18" id="KW-0378">Hydrolase</keyword>
<feature type="region of interest" description="Disordered" evidence="19">
    <location>
        <begin position="909"/>
        <end position="936"/>
    </location>
</feature>
<dbReference type="InterPro" id="IPR028135">
    <property type="entry name" value="Ub_USP-typ"/>
</dbReference>
<evidence type="ECO:0000256" key="2">
    <source>
        <dbReference type="ARBA" id="ARBA00004123"/>
    </source>
</evidence>
<evidence type="ECO:0000259" key="21">
    <source>
        <dbReference type="PROSITE" id="PS51283"/>
    </source>
</evidence>
<evidence type="ECO:0000256" key="18">
    <source>
        <dbReference type="RuleBase" id="RU366025"/>
    </source>
</evidence>
<evidence type="ECO:0000256" key="17">
    <source>
        <dbReference type="ARBA" id="ARBA00046862"/>
    </source>
</evidence>
<dbReference type="Gene3D" id="3.10.20.90">
    <property type="entry name" value="Phosphatidylinositol 3-kinase Catalytic Subunit, Chain A, domain 1"/>
    <property type="match status" value="1"/>
</dbReference>
<dbReference type="InterPro" id="IPR038765">
    <property type="entry name" value="Papain-like_cys_pep_sf"/>
</dbReference>
<dbReference type="GO" id="GO:0016579">
    <property type="term" value="P:protein deubiquitination"/>
    <property type="evidence" value="ECO:0007669"/>
    <property type="project" value="InterPro"/>
</dbReference>
<comment type="subcellular location">
    <subcellularLocation>
        <location evidence="3">Cytoplasm</location>
    </subcellularLocation>
    <subcellularLocation>
        <location evidence="2">Nucleus</location>
    </subcellularLocation>
</comment>
<dbReference type="PROSITE" id="PS51283">
    <property type="entry name" value="DUSP"/>
    <property type="match status" value="1"/>
</dbReference>
<evidence type="ECO:0000256" key="8">
    <source>
        <dbReference type="ARBA" id="ARBA00022737"/>
    </source>
</evidence>
<evidence type="ECO:0000256" key="3">
    <source>
        <dbReference type="ARBA" id="ARBA00004496"/>
    </source>
</evidence>
<dbReference type="AlphaFoldDB" id="A0A4W6F586"/>
<keyword evidence="4" id="KW-0963">Cytoplasm</keyword>
<feature type="region of interest" description="Disordered" evidence="19">
    <location>
        <begin position="1"/>
        <end position="36"/>
    </location>
</feature>
<dbReference type="SUPFAM" id="SSF143791">
    <property type="entry name" value="DUSP-like"/>
    <property type="match status" value="1"/>
</dbReference>
<dbReference type="GO" id="GO:0005634">
    <property type="term" value="C:nucleus"/>
    <property type="evidence" value="ECO:0007669"/>
    <property type="project" value="UniProtKB-SubCell"/>
</dbReference>
<dbReference type="Pfam" id="PF14533">
    <property type="entry name" value="USP7_C2"/>
    <property type="match status" value="1"/>
</dbReference>
<dbReference type="Pfam" id="PF14836">
    <property type="entry name" value="Ubiquitin_3"/>
    <property type="match status" value="1"/>
</dbReference>
<reference evidence="22" key="3">
    <citation type="submission" date="2025-09" db="UniProtKB">
        <authorList>
            <consortium name="Ensembl"/>
        </authorList>
    </citation>
    <scope>IDENTIFICATION</scope>
</reference>
<reference evidence="23" key="1">
    <citation type="submission" date="2015-09" db="EMBL/GenBank/DDBJ databases">
        <authorList>
            <person name="Sai Rama Sridatta P."/>
        </authorList>
    </citation>
    <scope>NUCLEOTIDE SEQUENCE [LARGE SCALE GENOMIC DNA]</scope>
</reference>
<dbReference type="GeneTree" id="ENSGT00940000154932"/>
<dbReference type="SUPFAM" id="SSF54001">
    <property type="entry name" value="Cysteine proteinases"/>
    <property type="match status" value="1"/>
</dbReference>
<evidence type="ECO:0000256" key="13">
    <source>
        <dbReference type="ARBA" id="ARBA00022843"/>
    </source>
</evidence>
<dbReference type="EC" id="3.4.19.12" evidence="18"/>
<name>A0A4W6F586_LATCA</name>
<proteinExistence type="inferred from homology"/>
<feature type="compositionally biased region" description="Low complexity" evidence="19">
    <location>
        <begin position="239"/>
        <end position="257"/>
    </location>
</feature>
<evidence type="ECO:0000256" key="5">
    <source>
        <dbReference type="ARBA" id="ARBA00022553"/>
    </source>
</evidence>
<protein>
    <recommendedName>
        <fullName evidence="18">Ubiquitin carboxyl-terminal hydrolase</fullName>
        <ecNumber evidence="18">3.4.19.12</ecNumber>
    </recommendedName>
</protein>
<dbReference type="InterPro" id="IPR001394">
    <property type="entry name" value="Peptidase_C19_UCH"/>
</dbReference>
<dbReference type="SMART" id="SM00695">
    <property type="entry name" value="DUSP"/>
    <property type="match status" value="1"/>
</dbReference>
<keyword evidence="14" id="KW-0539">Nucleus</keyword>
<evidence type="ECO:0000313" key="23">
    <source>
        <dbReference type="Proteomes" id="UP000314980"/>
    </source>
</evidence>
<dbReference type="PROSITE" id="PS00972">
    <property type="entry name" value="USP_1"/>
    <property type="match status" value="1"/>
</dbReference>
<dbReference type="PANTHER" id="PTHR21646:SF45">
    <property type="entry name" value="UBIQUITIN CARBOXYL-TERMINAL HYDROLASE 4"/>
    <property type="match status" value="1"/>
</dbReference>
<dbReference type="PANTHER" id="PTHR21646">
    <property type="entry name" value="UBIQUITIN CARBOXYL-TERMINAL HYDROLASE"/>
    <property type="match status" value="1"/>
</dbReference>
<keyword evidence="9 18" id="KW-0833">Ubl conjugation pathway</keyword>
<evidence type="ECO:0000256" key="14">
    <source>
        <dbReference type="ARBA" id="ARBA00023242"/>
    </source>
</evidence>
<evidence type="ECO:0000256" key="10">
    <source>
        <dbReference type="ARBA" id="ARBA00022801"/>
    </source>
</evidence>
<dbReference type="Proteomes" id="UP000314980">
    <property type="component" value="Unassembled WGS sequence"/>
</dbReference>
<keyword evidence="11 18" id="KW-0788">Thiol protease</keyword>
<dbReference type="Gene3D" id="3.90.70.10">
    <property type="entry name" value="Cysteine proteinases"/>
    <property type="match status" value="2"/>
</dbReference>
<evidence type="ECO:0000256" key="7">
    <source>
        <dbReference type="ARBA" id="ARBA00022723"/>
    </source>
</evidence>
<feature type="compositionally biased region" description="Polar residues" evidence="19">
    <location>
        <begin position="25"/>
        <end position="36"/>
    </location>
</feature>
<dbReference type="InterPro" id="IPR035927">
    <property type="entry name" value="DUSP-like_sf"/>
</dbReference>
<evidence type="ECO:0000256" key="15">
    <source>
        <dbReference type="ARBA" id="ARBA00037971"/>
    </source>
</evidence>
<evidence type="ECO:0000313" key="22">
    <source>
        <dbReference type="Ensembl" id="ENSLCAP00010045824.1"/>
    </source>
</evidence>
<keyword evidence="23" id="KW-1185">Reference proteome</keyword>
<evidence type="ECO:0000256" key="12">
    <source>
        <dbReference type="ARBA" id="ARBA00022833"/>
    </source>
</evidence>
<dbReference type="FunFam" id="3.90.70.10:FF:000013">
    <property type="entry name" value="ubiquitin carboxyl-terminal hydrolase 15 isoform X1"/>
    <property type="match status" value="1"/>
</dbReference>
<keyword evidence="6 18" id="KW-0645">Protease</keyword>
<organism evidence="22 23">
    <name type="scientific">Lates calcarifer</name>
    <name type="common">Barramundi</name>
    <name type="synonym">Holocentrus calcarifer</name>
    <dbReference type="NCBI Taxonomy" id="8187"/>
    <lineage>
        <taxon>Eukaryota</taxon>
        <taxon>Metazoa</taxon>
        <taxon>Chordata</taxon>
        <taxon>Craniata</taxon>
        <taxon>Vertebrata</taxon>
        <taxon>Euteleostomi</taxon>
        <taxon>Actinopterygii</taxon>
        <taxon>Neopterygii</taxon>
        <taxon>Teleostei</taxon>
        <taxon>Neoteleostei</taxon>
        <taxon>Acanthomorphata</taxon>
        <taxon>Carangaria</taxon>
        <taxon>Carangaria incertae sedis</taxon>
        <taxon>Centropomidae</taxon>
        <taxon>Lates</taxon>
    </lineage>
</organism>
<dbReference type="PROSITE" id="PS00973">
    <property type="entry name" value="USP_2"/>
    <property type="match status" value="1"/>
</dbReference>
<evidence type="ECO:0000256" key="19">
    <source>
        <dbReference type="SAM" id="MobiDB-lite"/>
    </source>
</evidence>
<dbReference type="Ensembl" id="ENSLCAT00010046936.1">
    <property type="protein sequence ID" value="ENSLCAP00010045824.1"/>
    <property type="gene ID" value="ENSLCAG00010020679.1"/>
</dbReference>
<feature type="compositionally biased region" description="Polar residues" evidence="19">
    <location>
        <begin position="258"/>
        <end position="270"/>
    </location>
</feature>
<feature type="region of interest" description="Disordered" evidence="19">
    <location>
        <begin position="647"/>
        <end position="683"/>
    </location>
</feature>
<reference evidence="22" key="2">
    <citation type="submission" date="2025-08" db="UniProtKB">
        <authorList>
            <consortium name="Ensembl"/>
        </authorList>
    </citation>
    <scope>IDENTIFICATION</scope>
</reference>
<evidence type="ECO:0000256" key="11">
    <source>
        <dbReference type="ARBA" id="ARBA00022807"/>
    </source>
</evidence>
<comment type="function">
    <text evidence="16">Deubiquitinating enzyme that removes conjugated ubiquitin from target proteins. Deubiquitinates PDPK1. Deubiquitinates TRIM21. Deubiquitinates receptor ADORA2A which increases the amount of functional receptor at the cell surface. Deubiquitinates HAS2. Deubiquitinates RHEB in response to EGF signaling, promoting mTORC1 signaling. May regulate mRNA splicing through deubiquitination of the U4 spliceosomal protein PRPF3. This may prevent its recognition by the U5 component PRPF8 thereby destabilizing interactions within the U4/U6.U5 snRNP. May also play a role in the regulation of quality control in the ER.</text>
</comment>
<gene>
    <name evidence="22" type="primary">usp4</name>
</gene>
<dbReference type="GO" id="GO:0005737">
    <property type="term" value="C:cytoplasm"/>
    <property type="evidence" value="ECO:0007669"/>
    <property type="project" value="UniProtKB-SubCell"/>
</dbReference>
<evidence type="ECO:0000259" key="20">
    <source>
        <dbReference type="PROSITE" id="PS50235"/>
    </source>
</evidence>
<keyword evidence="8" id="KW-0677">Repeat</keyword>
<comment type="subunit">
    <text evidence="17">Interacts with RB1 (both dephosphorylated and hypophosphorylated forms). Interacts with RBL1 and RBL2. Interacts with ADORA2A (via cytoplasmic C-terminus); the interaction is direct. Interacts with SART3; recruits USP4 to its substrate PRPF3.</text>
</comment>
<dbReference type="Pfam" id="PF00443">
    <property type="entry name" value="UCH"/>
    <property type="match status" value="1"/>
</dbReference>
<evidence type="ECO:0000256" key="6">
    <source>
        <dbReference type="ARBA" id="ARBA00022670"/>
    </source>
</evidence>
<dbReference type="GO" id="GO:0004843">
    <property type="term" value="F:cysteine-type deubiquitinase activity"/>
    <property type="evidence" value="ECO:0007669"/>
    <property type="project" value="UniProtKB-UniRule"/>
</dbReference>
<evidence type="ECO:0000256" key="9">
    <source>
        <dbReference type="ARBA" id="ARBA00022786"/>
    </source>
</evidence>
<dbReference type="CDD" id="cd02674">
    <property type="entry name" value="Peptidase_C19R"/>
    <property type="match status" value="1"/>
</dbReference>
<dbReference type="FunFam" id="3.30.2230.10:FF:000003">
    <property type="entry name" value="ubiquitin carboxyl-terminal hydrolase 15 isoform X1"/>
    <property type="match status" value="1"/>
</dbReference>
<feature type="compositionally biased region" description="Acidic residues" evidence="19">
    <location>
        <begin position="661"/>
        <end position="671"/>
    </location>
</feature>
<dbReference type="InterPro" id="IPR006615">
    <property type="entry name" value="Pept_C19_DUSP"/>
</dbReference>
<evidence type="ECO:0000256" key="1">
    <source>
        <dbReference type="ARBA" id="ARBA00000707"/>
    </source>
</evidence>
<comment type="catalytic activity">
    <reaction evidence="1 18">
        <text>Thiol-dependent hydrolysis of ester, thioester, amide, peptide and isopeptide bonds formed by the C-terminal Gly of ubiquitin (a 76-residue protein attached to proteins as an intracellular targeting signal).</text>
        <dbReference type="EC" id="3.4.19.12"/>
    </reaction>
</comment>
<dbReference type="Gene3D" id="3.30.2230.10">
    <property type="entry name" value="DUSP-like"/>
    <property type="match status" value="1"/>
</dbReference>
<keyword evidence="12" id="KW-0862">Zinc</keyword>
<dbReference type="GO" id="GO:0006508">
    <property type="term" value="P:proteolysis"/>
    <property type="evidence" value="ECO:0007669"/>
    <property type="project" value="UniProtKB-KW"/>
</dbReference>
<dbReference type="PROSITE" id="PS50235">
    <property type="entry name" value="USP_3"/>
    <property type="match status" value="1"/>
</dbReference>
<evidence type="ECO:0000256" key="4">
    <source>
        <dbReference type="ARBA" id="ARBA00022490"/>
    </source>
</evidence>
<feature type="region of interest" description="Disordered" evidence="19">
    <location>
        <begin position="228"/>
        <end position="270"/>
    </location>
</feature>
<feature type="domain" description="USP" evidence="20">
    <location>
        <begin position="301"/>
        <end position="908"/>
    </location>
</feature>
<dbReference type="Pfam" id="PF06337">
    <property type="entry name" value="DUSP"/>
    <property type="match status" value="1"/>
</dbReference>